<dbReference type="Proteomes" id="UP000539313">
    <property type="component" value="Unassembled WGS sequence"/>
</dbReference>
<sequence length="94" mass="9587">MLRADGMPVTCVPALRQARRVADQAGLDAAARAANLAGALRTTVPERVRGRRVVVVDDVITSGATLAEAARALRAAGARVTAAATIAATPRRSG</sequence>
<dbReference type="Gene3D" id="3.40.50.2020">
    <property type="match status" value="1"/>
</dbReference>
<dbReference type="EMBL" id="JACJII010000001">
    <property type="protein sequence ID" value="MBA9007883.1"/>
    <property type="molecule type" value="Genomic_DNA"/>
</dbReference>
<name>A0A7W3N5E6_9ACTN</name>
<proteinExistence type="inferred from homology"/>
<dbReference type="InterPro" id="IPR000836">
    <property type="entry name" value="PRTase_dom"/>
</dbReference>
<dbReference type="PANTHER" id="PTHR47505">
    <property type="entry name" value="DNA UTILIZATION PROTEIN YHGH"/>
    <property type="match status" value="1"/>
</dbReference>
<dbReference type="GO" id="GO:0016757">
    <property type="term" value="F:glycosyltransferase activity"/>
    <property type="evidence" value="ECO:0007669"/>
    <property type="project" value="UniProtKB-KW"/>
</dbReference>
<dbReference type="PANTHER" id="PTHR47505:SF1">
    <property type="entry name" value="DNA UTILIZATION PROTEIN YHGH"/>
    <property type="match status" value="1"/>
</dbReference>
<keyword evidence="3" id="KW-0808">Transferase</keyword>
<evidence type="ECO:0000259" key="2">
    <source>
        <dbReference type="Pfam" id="PF00156"/>
    </source>
</evidence>
<dbReference type="InterPro" id="IPR051910">
    <property type="entry name" value="ComF/GntX_DNA_util-trans"/>
</dbReference>
<organism evidence="3 4">
    <name type="scientific">Thermomonospora cellulosilytica</name>
    <dbReference type="NCBI Taxonomy" id="1411118"/>
    <lineage>
        <taxon>Bacteria</taxon>
        <taxon>Bacillati</taxon>
        <taxon>Actinomycetota</taxon>
        <taxon>Actinomycetes</taxon>
        <taxon>Streptosporangiales</taxon>
        <taxon>Thermomonosporaceae</taxon>
        <taxon>Thermomonospora</taxon>
    </lineage>
</organism>
<evidence type="ECO:0000313" key="3">
    <source>
        <dbReference type="EMBL" id="MBA9007883.1"/>
    </source>
</evidence>
<evidence type="ECO:0000256" key="1">
    <source>
        <dbReference type="ARBA" id="ARBA00008007"/>
    </source>
</evidence>
<evidence type="ECO:0000313" key="4">
    <source>
        <dbReference type="Proteomes" id="UP000539313"/>
    </source>
</evidence>
<comment type="caution">
    <text evidence="3">The sequence shown here is derived from an EMBL/GenBank/DDBJ whole genome shotgun (WGS) entry which is preliminary data.</text>
</comment>
<protein>
    <submittedName>
        <fullName evidence="3">Putative amidophosphoribosyltransferase</fullName>
    </submittedName>
</protein>
<accession>A0A7W3N5E6</accession>
<dbReference type="AlphaFoldDB" id="A0A7W3N5E6"/>
<comment type="similarity">
    <text evidence="1">Belongs to the ComF/GntX family.</text>
</comment>
<feature type="domain" description="Phosphoribosyltransferase" evidence="2">
    <location>
        <begin position="43"/>
        <end position="90"/>
    </location>
</feature>
<dbReference type="InterPro" id="IPR029057">
    <property type="entry name" value="PRTase-like"/>
</dbReference>
<dbReference type="SUPFAM" id="SSF53271">
    <property type="entry name" value="PRTase-like"/>
    <property type="match status" value="1"/>
</dbReference>
<dbReference type="Pfam" id="PF00156">
    <property type="entry name" value="Pribosyltran"/>
    <property type="match status" value="1"/>
</dbReference>
<reference evidence="3 4" key="1">
    <citation type="submission" date="2020-08" db="EMBL/GenBank/DDBJ databases">
        <title>Sequencing the genomes of 1000 actinobacteria strains.</title>
        <authorList>
            <person name="Klenk H.-P."/>
        </authorList>
    </citation>
    <scope>NUCLEOTIDE SEQUENCE [LARGE SCALE GENOMIC DNA]</scope>
    <source>
        <strain evidence="3 4">DSM 45823</strain>
    </source>
</reference>
<dbReference type="RefSeq" id="WP_233359090.1">
    <property type="nucleotide sequence ID" value="NZ_JACJII010000001.1"/>
</dbReference>
<keyword evidence="4" id="KW-1185">Reference proteome</keyword>
<keyword evidence="3" id="KW-0328">Glycosyltransferase</keyword>
<gene>
    <name evidence="3" type="ORF">HNR21_006765</name>
</gene>